<evidence type="ECO:0000256" key="2">
    <source>
        <dbReference type="SAM" id="MobiDB-lite"/>
    </source>
</evidence>
<proteinExistence type="predicted"/>
<dbReference type="PROSITE" id="PS51710">
    <property type="entry name" value="G_OBG"/>
    <property type="match status" value="1"/>
</dbReference>
<dbReference type="SUPFAM" id="SSF52540">
    <property type="entry name" value="P-loop containing nucleoside triphosphate hydrolases"/>
    <property type="match status" value="1"/>
</dbReference>
<dbReference type="Gene3D" id="3.10.20.30">
    <property type="match status" value="2"/>
</dbReference>
<dbReference type="Pfam" id="PF01926">
    <property type="entry name" value="MMR_HSR1"/>
    <property type="match status" value="1"/>
</dbReference>
<keyword evidence="3" id="KW-0812">Transmembrane</keyword>
<feature type="compositionally biased region" description="Polar residues" evidence="2">
    <location>
        <begin position="452"/>
        <end position="470"/>
    </location>
</feature>
<dbReference type="InterPro" id="IPR023192">
    <property type="entry name" value="TGS-like_dom_sf"/>
</dbReference>
<evidence type="ECO:0000313" key="5">
    <source>
        <dbReference type="EMBL" id="VEU42972.1"/>
    </source>
</evidence>
<dbReference type="InterPro" id="IPR012675">
    <property type="entry name" value="Beta-grasp_dom_sf"/>
</dbReference>
<reference evidence="5 6" key="1">
    <citation type="submission" date="2019-01" db="EMBL/GenBank/DDBJ databases">
        <authorList>
            <person name="Ferrante I. M."/>
        </authorList>
    </citation>
    <scope>NUCLEOTIDE SEQUENCE [LARGE SCALE GENOMIC DNA]</scope>
    <source>
        <strain evidence="5 6">B856</strain>
    </source>
</reference>
<organism evidence="5 6">
    <name type="scientific">Pseudo-nitzschia multistriata</name>
    <dbReference type="NCBI Taxonomy" id="183589"/>
    <lineage>
        <taxon>Eukaryota</taxon>
        <taxon>Sar</taxon>
        <taxon>Stramenopiles</taxon>
        <taxon>Ochrophyta</taxon>
        <taxon>Bacillariophyta</taxon>
        <taxon>Bacillariophyceae</taxon>
        <taxon>Bacillariophycidae</taxon>
        <taxon>Bacillariales</taxon>
        <taxon>Bacillariaceae</taxon>
        <taxon>Pseudo-nitzschia</taxon>
    </lineage>
</organism>
<accession>A0A448ZLQ5</accession>
<keyword evidence="3" id="KW-1133">Transmembrane helix</keyword>
<keyword evidence="3" id="KW-0472">Membrane</keyword>
<dbReference type="InterPro" id="IPR006073">
    <property type="entry name" value="GTP-bd"/>
</dbReference>
<dbReference type="PRINTS" id="PR00326">
    <property type="entry name" value="GTP1OBG"/>
</dbReference>
<feature type="domain" description="OBG-type G" evidence="4">
    <location>
        <begin position="110"/>
        <end position="395"/>
    </location>
</feature>
<dbReference type="OrthoDB" id="424823at2759"/>
<dbReference type="GO" id="GO:0005525">
    <property type="term" value="F:GTP binding"/>
    <property type="evidence" value="ECO:0007669"/>
    <property type="project" value="InterPro"/>
</dbReference>
<evidence type="ECO:0000256" key="3">
    <source>
        <dbReference type="SAM" id="Phobius"/>
    </source>
</evidence>
<dbReference type="GO" id="GO:0016887">
    <property type="term" value="F:ATP hydrolysis activity"/>
    <property type="evidence" value="ECO:0007669"/>
    <property type="project" value="TreeGrafter"/>
</dbReference>
<dbReference type="AlphaFoldDB" id="A0A448ZLQ5"/>
<dbReference type="InterPro" id="IPR012676">
    <property type="entry name" value="TGS-like"/>
</dbReference>
<dbReference type="Gene3D" id="3.40.50.300">
    <property type="entry name" value="P-loop containing nucleotide triphosphate hydrolases"/>
    <property type="match status" value="1"/>
</dbReference>
<dbReference type="PANTHER" id="PTHR23305:SF18">
    <property type="entry name" value="OBG-TYPE G DOMAIN-CONTAINING PROTEIN"/>
    <property type="match status" value="1"/>
</dbReference>
<dbReference type="InterPro" id="IPR027417">
    <property type="entry name" value="P-loop_NTPase"/>
</dbReference>
<keyword evidence="6" id="KW-1185">Reference proteome</keyword>
<dbReference type="InterPro" id="IPR013029">
    <property type="entry name" value="YchF_C"/>
</dbReference>
<feature type="transmembrane region" description="Helical" evidence="3">
    <location>
        <begin position="21"/>
        <end position="44"/>
    </location>
</feature>
<name>A0A448ZLQ5_9STRA</name>
<evidence type="ECO:0000259" key="4">
    <source>
        <dbReference type="PROSITE" id="PS51710"/>
    </source>
</evidence>
<dbReference type="EMBL" id="CAACVS010000500">
    <property type="protein sequence ID" value="VEU42972.1"/>
    <property type="molecule type" value="Genomic_DNA"/>
</dbReference>
<evidence type="ECO:0000313" key="6">
    <source>
        <dbReference type="Proteomes" id="UP000291116"/>
    </source>
</evidence>
<feature type="region of interest" description="Disordered" evidence="2">
    <location>
        <begin position="448"/>
        <end position="480"/>
    </location>
</feature>
<dbReference type="Proteomes" id="UP000291116">
    <property type="component" value="Unassembled WGS sequence"/>
</dbReference>
<dbReference type="SUPFAM" id="SSF81271">
    <property type="entry name" value="TGS-like"/>
    <property type="match status" value="1"/>
</dbReference>
<dbReference type="InterPro" id="IPR031167">
    <property type="entry name" value="G_OBG"/>
</dbReference>
<dbReference type="Gene3D" id="1.10.150.300">
    <property type="entry name" value="TGS-like domain"/>
    <property type="match status" value="1"/>
</dbReference>
<dbReference type="Pfam" id="PF06071">
    <property type="entry name" value="YchF-GTPase_C"/>
    <property type="match status" value="1"/>
</dbReference>
<evidence type="ECO:0000256" key="1">
    <source>
        <dbReference type="ARBA" id="ARBA00022741"/>
    </source>
</evidence>
<sequence>MLSSRSSSIVLRSRCSSSRGLGMGFLVAFSRMISAAAIFFVTVATTRCGAFSTPSSAVGVDRSYDQTTATNPWHLPLRPWKRKPYSAPWKVTTTKGSRYRISSVLGMATPRVGLVGLPNVGKSTLFNAVARTADLARAANFPFCTIDPQKSPVPIPDPYLEELSKRFVVVPDGGTLRPARIELVDVAGLVKGASRGEGLGNQFLAAIRECQIIVHVLRYFKDGDVMRHESIEASSTDGSDRATVVVDPVFDAAIVDNELLLADLAHVERRLGRIKDETPEKQALTKALLALRDSIPVRLAGLSRDEEFAIKSMGLLTLKPVIYAFNVDELDFTANRGSVTETIRREFMPQIRKNNNCDASGASSAPQHQDDFVLVSAKVEEDLLSLGESEDQDEYISELMSMSTTTTVGHDANDTPLEWHYQDLLSYRVLPILVCRLLSLSLCYTGPGVPSERSQTTKSYLFSSNNSNDQNEADQEMGSASSGMTVFGLGGRIHGDLQKGFVRAEVIKADELLRFDSFREAREAGSVRTEGKDYTIEPNDTVLIKWRQ</sequence>
<dbReference type="PANTHER" id="PTHR23305">
    <property type="entry name" value="OBG GTPASE FAMILY"/>
    <property type="match status" value="1"/>
</dbReference>
<keyword evidence="1" id="KW-0547">Nucleotide-binding</keyword>
<protein>
    <recommendedName>
        <fullName evidence="4">OBG-type G domain-containing protein</fullName>
    </recommendedName>
</protein>
<dbReference type="GO" id="GO:0005737">
    <property type="term" value="C:cytoplasm"/>
    <property type="evidence" value="ECO:0007669"/>
    <property type="project" value="TreeGrafter"/>
</dbReference>
<gene>
    <name evidence="5" type="ORF">PSNMU_V1.4_AUG-EV-PASAV3_0099180</name>
</gene>